<dbReference type="RefSeq" id="WP_084838277.1">
    <property type="nucleotide sequence ID" value="NZ_JAPWIE010000007.1"/>
</dbReference>
<accession>A0ABT4N0Q2</accession>
<evidence type="ECO:0000313" key="3">
    <source>
        <dbReference type="Proteomes" id="UP001067235"/>
    </source>
</evidence>
<name>A0ABT4N0Q2_GORRU</name>
<keyword evidence="3" id="KW-1185">Reference proteome</keyword>
<dbReference type="PANTHER" id="PTHR40518:SF1">
    <property type="entry name" value="ACETOACETATE DECARBOXYLASE"/>
    <property type="match status" value="1"/>
</dbReference>
<sequence length="222" mass="22868">MWSVAESDVDPGEVPVSAPPPWPANVRATIWWHRSTQAARDIGAQSAGDSESTIGITLGMVVDYLDSPVGPYREILASPVLRRPGGGLGALPRISVPFIAVDSAASVHGGREHWQLPKVMATFTGDVLAGAGASGPEWAVQTQSDGRGPAFPIKGGIGFAQPAAGGLAIAGSKLTGKARYARVTVLSDGPTLTSWLTAGTHHGLQIVSGRMETGLGTTISTR</sequence>
<comment type="caution">
    <text evidence="2">The sequence shown here is derived from an EMBL/GenBank/DDBJ whole genome shotgun (WGS) entry which is preliminary data.</text>
</comment>
<dbReference type="SUPFAM" id="SSF160104">
    <property type="entry name" value="Acetoacetate decarboxylase-like"/>
    <property type="match status" value="1"/>
</dbReference>
<reference evidence="2" key="1">
    <citation type="submission" date="2022-12" db="EMBL/GenBank/DDBJ databases">
        <authorList>
            <person name="Krivoruchko A.V."/>
            <person name="Elkin A."/>
        </authorList>
    </citation>
    <scope>NUCLEOTIDE SEQUENCE</scope>
    <source>
        <strain evidence="2">IEGM 1388</strain>
    </source>
</reference>
<feature type="region of interest" description="Disordered" evidence="1">
    <location>
        <begin position="1"/>
        <end position="20"/>
    </location>
</feature>
<proteinExistence type="predicted"/>
<evidence type="ECO:0008006" key="4">
    <source>
        <dbReference type="Google" id="ProtNLM"/>
    </source>
</evidence>
<gene>
    <name evidence="2" type="ORF">O4213_22835</name>
</gene>
<evidence type="ECO:0000313" key="2">
    <source>
        <dbReference type="EMBL" id="MCZ4552843.1"/>
    </source>
</evidence>
<organism evidence="2 3">
    <name type="scientific">Gordonia rubripertincta</name>
    <name type="common">Rhodococcus corallinus</name>
    <dbReference type="NCBI Taxonomy" id="36822"/>
    <lineage>
        <taxon>Bacteria</taxon>
        <taxon>Bacillati</taxon>
        <taxon>Actinomycetota</taxon>
        <taxon>Actinomycetes</taxon>
        <taxon>Mycobacteriales</taxon>
        <taxon>Gordoniaceae</taxon>
        <taxon>Gordonia</taxon>
    </lineage>
</organism>
<evidence type="ECO:0000256" key="1">
    <source>
        <dbReference type="SAM" id="MobiDB-lite"/>
    </source>
</evidence>
<dbReference type="PANTHER" id="PTHR40518">
    <property type="entry name" value="ACETOACETATE DECARBOXYLASE"/>
    <property type="match status" value="1"/>
</dbReference>
<dbReference type="Gene3D" id="2.40.400.10">
    <property type="entry name" value="Acetoacetate decarboxylase-like"/>
    <property type="match status" value="1"/>
</dbReference>
<protein>
    <recommendedName>
        <fullName evidence="4">Acetoacetate decarboxylase</fullName>
    </recommendedName>
</protein>
<dbReference type="InterPro" id="IPR023375">
    <property type="entry name" value="ADC_dom_sf"/>
</dbReference>
<dbReference type="EMBL" id="JAPWIE010000007">
    <property type="protein sequence ID" value="MCZ4552843.1"/>
    <property type="molecule type" value="Genomic_DNA"/>
</dbReference>
<dbReference type="Proteomes" id="UP001067235">
    <property type="component" value="Unassembled WGS sequence"/>
</dbReference>